<dbReference type="Proteomes" id="UP001178281">
    <property type="component" value="Unassembled WGS sequence"/>
</dbReference>
<keyword evidence="1" id="KW-0472">Membrane</keyword>
<name>A0AA90NDH2_9ACTN</name>
<dbReference type="AlphaFoldDB" id="A0AA90NDH2"/>
<comment type="caution">
    <text evidence="2">The sequence shown here is derived from an EMBL/GenBank/DDBJ whole genome shotgun (WGS) entry which is preliminary data.</text>
</comment>
<evidence type="ECO:0000256" key="1">
    <source>
        <dbReference type="SAM" id="Phobius"/>
    </source>
</evidence>
<feature type="transmembrane region" description="Helical" evidence="1">
    <location>
        <begin position="150"/>
        <end position="176"/>
    </location>
</feature>
<evidence type="ECO:0000313" key="3">
    <source>
        <dbReference type="Proteomes" id="UP001178281"/>
    </source>
</evidence>
<gene>
    <name evidence="2" type="ORF">Q7X28_10780</name>
</gene>
<proteinExistence type="predicted"/>
<sequence length="182" mass="19150">MRRAIAALCALVVVMGIGVVIPGVAGTASACSCAVTGPIPPDIVVIEGIVEKQQVGYRDVDVQVRVTSMYGAPPEKVTVIRAQAGSSASCGSEFRDGETIQMVVERGGPRWRYPTCSNALLSRPDAQNLVGTAPGPDASEYRLPGPPISWFYALIQPSSLLIGAVLLAFGAVAVALRRRFRI</sequence>
<reference evidence="2" key="1">
    <citation type="submission" date="2023-08" db="EMBL/GenBank/DDBJ databases">
        <title>The draft genome of Tsukamurella strandjordii strain 050030.</title>
        <authorList>
            <person name="Zhao F."/>
            <person name="Feng Y."/>
            <person name="Zong Z."/>
        </authorList>
    </citation>
    <scope>NUCLEOTIDE SEQUENCE</scope>
    <source>
        <strain evidence="2">050030</strain>
    </source>
</reference>
<keyword evidence="3" id="KW-1185">Reference proteome</keyword>
<evidence type="ECO:0000313" key="2">
    <source>
        <dbReference type="EMBL" id="MDP0398412.1"/>
    </source>
</evidence>
<organism evidence="2 3">
    <name type="scientific">Tsukamurella strandjordii</name>
    <dbReference type="NCBI Taxonomy" id="147577"/>
    <lineage>
        <taxon>Bacteria</taxon>
        <taxon>Bacillati</taxon>
        <taxon>Actinomycetota</taxon>
        <taxon>Actinomycetes</taxon>
        <taxon>Mycobacteriales</taxon>
        <taxon>Tsukamurellaceae</taxon>
        <taxon>Tsukamurella</taxon>
    </lineage>
</organism>
<accession>A0AA90NDH2</accession>
<keyword evidence="1" id="KW-0812">Transmembrane</keyword>
<dbReference type="PROSITE" id="PS51257">
    <property type="entry name" value="PROKAR_LIPOPROTEIN"/>
    <property type="match status" value="1"/>
</dbReference>
<dbReference type="EMBL" id="JAUTIX010000003">
    <property type="protein sequence ID" value="MDP0398412.1"/>
    <property type="molecule type" value="Genomic_DNA"/>
</dbReference>
<protein>
    <recommendedName>
        <fullName evidence="4">Tissue inhibitor of metalloproteinase</fullName>
    </recommendedName>
</protein>
<dbReference type="RefSeq" id="WP_305111289.1">
    <property type="nucleotide sequence ID" value="NZ_JAUTIX010000003.1"/>
</dbReference>
<evidence type="ECO:0008006" key="4">
    <source>
        <dbReference type="Google" id="ProtNLM"/>
    </source>
</evidence>
<keyword evidence="1" id="KW-1133">Transmembrane helix</keyword>